<organism evidence="1 2">
    <name type="scientific">Vitis vinifera</name>
    <name type="common">Grape</name>
    <dbReference type="NCBI Taxonomy" id="29760"/>
    <lineage>
        <taxon>Eukaryota</taxon>
        <taxon>Viridiplantae</taxon>
        <taxon>Streptophyta</taxon>
        <taxon>Embryophyta</taxon>
        <taxon>Tracheophyta</taxon>
        <taxon>Spermatophyta</taxon>
        <taxon>Magnoliopsida</taxon>
        <taxon>eudicotyledons</taxon>
        <taxon>Gunneridae</taxon>
        <taxon>Pentapetalae</taxon>
        <taxon>rosids</taxon>
        <taxon>Vitales</taxon>
        <taxon>Vitaceae</taxon>
        <taxon>Viteae</taxon>
        <taxon>Vitis</taxon>
    </lineage>
</organism>
<reference evidence="1 2" key="1">
    <citation type="journal article" date="2018" name="PLoS Genet.">
        <title>Population sequencing reveals clonal diversity and ancestral inbreeding in the grapevine cultivar Chardonnay.</title>
        <authorList>
            <person name="Roach M.J."/>
            <person name="Johnson D.L."/>
            <person name="Bohlmann J."/>
            <person name="van Vuuren H.J."/>
            <person name="Jones S.J."/>
            <person name="Pretorius I.S."/>
            <person name="Schmidt S.A."/>
            <person name="Borneman A.R."/>
        </authorList>
    </citation>
    <scope>NUCLEOTIDE SEQUENCE [LARGE SCALE GENOMIC DNA]</scope>
    <source>
        <strain evidence="2">cv. Chardonnay</strain>
        <tissue evidence="1">Leaf</tissue>
    </source>
</reference>
<dbReference type="Proteomes" id="UP000288805">
    <property type="component" value="Unassembled WGS sequence"/>
</dbReference>
<evidence type="ECO:0000313" key="1">
    <source>
        <dbReference type="EMBL" id="RVW95109.1"/>
    </source>
</evidence>
<name>A0A438IFB5_VITVI</name>
<protein>
    <submittedName>
        <fullName evidence="1">Uncharacterized protein</fullName>
    </submittedName>
</protein>
<gene>
    <name evidence="1" type="ORF">CK203_025543</name>
</gene>
<sequence>MESSVLPLEFNRNTDRCIIQSAMLQSVQSNVSEVVDASASRYVVPLEESQDYSWAPLDKLWCALSTSQALIYLMLLMRPIRNHSAHLIKYFEGIDGVNKIKYGYNPAT</sequence>
<dbReference type="EMBL" id="QGNW01000116">
    <property type="protein sequence ID" value="RVW95109.1"/>
    <property type="molecule type" value="Genomic_DNA"/>
</dbReference>
<proteinExistence type="predicted"/>
<accession>A0A438IFB5</accession>
<comment type="caution">
    <text evidence="1">The sequence shown here is derived from an EMBL/GenBank/DDBJ whole genome shotgun (WGS) entry which is preliminary data.</text>
</comment>
<dbReference type="AlphaFoldDB" id="A0A438IFB5"/>
<evidence type="ECO:0000313" key="2">
    <source>
        <dbReference type="Proteomes" id="UP000288805"/>
    </source>
</evidence>